<dbReference type="Proteomes" id="UP000054988">
    <property type="component" value="Unassembled WGS sequence"/>
</dbReference>
<feature type="compositionally biased region" description="Polar residues" evidence="1">
    <location>
        <begin position="44"/>
        <end position="66"/>
    </location>
</feature>
<accession>A0A0W0G309</accession>
<sequence>MLFLVKGIIVTGECAFHAGQAPTVKNAVPVSCNASFSSTATTAPSQETDQVSQDSAKPPTGNSNGDESVLTPADDINEQENAIHLQSPPSAQP</sequence>
<dbReference type="EMBL" id="LATX01001268">
    <property type="protein sequence ID" value="KTB42953.1"/>
    <property type="molecule type" value="Genomic_DNA"/>
</dbReference>
<evidence type="ECO:0000256" key="1">
    <source>
        <dbReference type="SAM" id="MobiDB-lite"/>
    </source>
</evidence>
<comment type="caution">
    <text evidence="2">The sequence shown here is derived from an EMBL/GenBank/DDBJ whole genome shotgun (WGS) entry which is preliminary data.</text>
</comment>
<proteinExistence type="predicted"/>
<evidence type="ECO:0000313" key="2">
    <source>
        <dbReference type="EMBL" id="KTB42953.1"/>
    </source>
</evidence>
<evidence type="ECO:0000313" key="3">
    <source>
        <dbReference type="Proteomes" id="UP000054988"/>
    </source>
</evidence>
<organism evidence="2 3">
    <name type="scientific">Moniliophthora roreri</name>
    <name type="common">Frosty pod rot fungus</name>
    <name type="synonym">Monilia roreri</name>
    <dbReference type="NCBI Taxonomy" id="221103"/>
    <lineage>
        <taxon>Eukaryota</taxon>
        <taxon>Fungi</taxon>
        <taxon>Dikarya</taxon>
        <taxon>Basidiomycota</taxon>
        <taxon>Agaricomycotina</taxon>
        <taxon>Agaricomycetes</taxon>
        <taxon>Agaricomycetidae</taxon>
        <taxon>Agaricales</taxon>
        <taxon>Marasmiineae</taxon>
        <taxon>Marasmiaceae</taxon>
        <taxon>Moniliophthora</taxon>
    </lineage>
</organism>
<feature type="region of interest" description="Disordered" evidence="1">
    <location>
        <begin position="35"/>
        <end position="93"/>
    </location>
</feature>
<reference evidence="2 3" key="1">
    <citation type="submission" date="2015-12" db="EMBL/GenBank/DDBJ databases">
        <title>Draft genome sequence of Moniliophthora roreri, the causal agent of frosty pod rot of cacao.</title>
        <authorList>
            <person name="Aime M.C."/>
            <person name="Diaz-Valderrama J.R."/>
            <person name="Kijpornyongpan T."/>
            <person name="Phillips-Mora W."/>
        </authorList>
    </citation>
    <scope>NUCLEOTIDE SEQUENCE [LARGE SCALE GENOMIC DNA]</scope>
    <source>
        <strain evidence="2 3">MCA 2952</strain>
    </source>
</reference>
<protein>
    <submittedName>
        <fullName evidence="2">Uncharacterized protein</fullName>
    </submittedName>
</protein>
<name>A0A0W0G309_MONRR</name>
<dbReference type="AlphaFoldDB" id="A0A0W0G309"/>
<gene>
    <name evidence="2" type="ORF">WG66_4461</name>
</gene>